<keyword evidence="2" id="KW-1185">Reference proteome</keyword>
<dbReference type="EMBL" id="BAABKE010000005">
    <property type="protein sequence ID" value="GAA5100726.1"/>
    <property type="molecule type" value="Genomic_DNA"/>
</dbReference>
<evidence type="ECO:0000313" key="2">
    <source>
        <dbReference type="Proteomes" id="UP001500631"/>
    </source>
</evidence>
<gene>
    <name evidence="1" type="ORF">GCM10023338_15650</name>
</gene>
<name>A0ABP9MX53_9GAMM</name>
<comment type="caution">
    <text evidence="1">The sequence shown here is derived from an EMBL/GenBank/DDBJ whole genome shotgun (WGS) entry which is preliminary data.</text>
</comment>
<sequence length="339" mass="38861">MAINVFEIGFDKVIDSSFIVGSTNYSYAISHLSNLIEKLEIQRKLQQSAIYKRLEQDILRGCVMPPITVAFVDEQIQFRDEAQVQKYIEQNIQSAFILDGIQRLNLLKKIEDQLSPELLSNGLIVLNILICPSMDKLLYRMVTLNNGQKPMSPAHQIEILTSADVGFEELSRKIKTEKDGYSKDSLNKSDLVKAYIAFLGNSVNIDNQKIIQSKLDELIAENIIESFGYENERIEFKQVIQLISDFSSNKALFNWFRVGNNLIGFCVGISKGFQHIRSENPEMLRINLEKLEIVFGSIDKSKIRVSTFRRTMVKNFIENYGVLKDKSENEILDFLTRIV</sequence>
<reference evidence="2" key="1">
    <citation type="journal article" date="2019" name="Int. J. Syst. Evol. Microbiol.">
        <title>The Global Catalogue of Microorganisms (GCM) 10K type strain sequencing project: providing services to taxonomists for standard genome sequencing and annotation.</title>
        <authorList>
            <consortium name="The Broad Institute Genomics Platform"/>
            <consortium name="The Broad Institute Genome Sequencing Center for Infectious Disease"/>
            <person name="Wu L."/>
            <person name="Ma J."/>
        </authorList>
    </citation>
    <scope>NUCLEOTIDE SEQUENCE [LARGE SCALE GENOMIC DNA]</scope>
    <source>
        <strain evidence="2">JCM 18424</strain>
    </source>
</reference>
<dbReference type="Proteomes" id="UP001500631">
    <property type="component" value="Unassembled WGS sequence"/>
</dbReference>
<organism evidence="1 2">
    <name type="scientific">Wohlfahrtiimonas larvae</name>
    <dbReference type="NCBI Taxonomy" id="1157986"/>
    <lineage>
        <taxon>Bacteria</taxon>
        <taxon>Pseudomonadati</taxon>
        <taxon>Pseudomonadota</taxon>
        <taxon>Gammaproteobacteria</taxon>
        <taxon>Cardiobacteriales</taxon>
        <taxon>Ignatzschineriaceae</taxon>
        <taxon>Wohlfahrtiimonas</taxon>
    </lineage>
</organism>
<protein>
    <recommendedName>
        <fullName evidence="3">DUF262 domain-containing protein</fullName>
    </recommendedName>
</protein>
<dbReference type="RefSeq" id="WP_077925865.1">
    <property type="nucleotide sequence ID" value="NZ_BAABKE010000005.1"/>
</dbReference>
<accession>A0ABP9MX53</accession>
<evidence type="ECO:0000313" key="1">
    <source>
        <dbReference type="EMBL" id="GAA5100726.1"/>
    </source>
</evidence>
<evidence type="ECO:0008006" key="3">
    <source>
        <dbReference type="Google" id="ProtNLM"/>
    </source>
</evidence>
<proteinExistence type="predicted"/>